<dbReference type="Proteomes" id="UP000198619">
    <property type="component" value="Unassembled WGS sequence"/>
</dbReference>
<protein>
    <submittedName>
        <fullName evidence="1">Thioredoxin</fullName>
    </submittedName>
</protein>
<dbReference type="RefSeq" id="WP_177199418.1">
    <property type="nucleotide sequence ID" value="NZ_FOKI01000022.1"/>
</dbReference>
<organism evidence="1 2">
    <name type="scientific">Clostridium frigidicarnis</name>
    <dbReference type="NCBI Taxonomy" id="84698"/>
    <lineage>
        <taxon>Bacteria</taxon>
        <taxon>Bacillati</taxon>
        <taxon>Bacillota</taxon>
        <taxon>Clostridia</taxon>
        <taxon>Eubacteriales</taxon>
        <taxon>Clostridiaceae</taxon>
        <taxon>Clostridium</taxon>
    </lineage>
</organism>
<gene>
    <name evidence="1" type="ORF">SAMN04488528_102231</name>
</gene>
<dbReference type="EMBL" id="FOKI01000022">
    <property type="protein sequence ID" value="SFB25963.1"/>
    <property type="molecule type" value="Genomic_DNA"/>
</dbReference>
<reference evidence="1 2" key="1">
    <citation type="submission" date="2016-10" db="EMBL/GenBank/DDBJ databases">
        <authorList>
            <person name="de Groot N.N."/>
        </authorList>
    </citation>
    <scope>NUCLEOTIDE SEQUENCE [LARGE SCALE GENOMIC DNA]</scope>
    <source>
        <strain evidence="1 2">DSM 12271</strain>
    </source>
</reference>
<dbReference type="Gene3D" id="3.40.30.10">
    <property type="entry name" value="Glutaredoxin"/>
    <property type="match status" value="1"/>
</dbReference>
<dbReference type="STRING" id="84698.SAMN04488528_102231"/>
<accession>A0A1I0ZP82</accession>
<dbReference type="SUPFAM" id="SSF52833">
    <property type="entry name" value="Thioredoxin-like"/>
    <property type="match status" value="1"/>
</dbReference>
<keyword evidence="2" id="KW-1185">Reference proteome</keyword>
<dbReference type="Pfam" id="PF13743">
    <property type="entry name" value="Thioredoxin_5"/>
    <property type="match status" value="1"/>
</dbReference>
<name>A0A1I0ZP82_9CLOT</name>
<dbReference type="InterPro" id="IPR036249">
    <property type="entry name" value="Thioredoxin-like_sf"/>
</dbReference>
<evidence type="ECO:0000313" key="1">
    <source>
        <dbReference type="EMBL" id="SFB25963.1"/>
    </source>
</evidence>
<sequence length="102" mass="11875">MFQFVKKLQEQVYVYGKSLDDLDLVSDIANSFGIDKETFKEHFNSQKIETITKNYFKFISQLGVQSFPSVVVDKDDKYTLISQGYMEFDKLEKIIAEEILGK</sequence>
<dbReference type="Gene3D" id="1.10.472.60">
    <property type="entry name" value="putative protein disulfide isomerase domain"/>
    <property type="match status" value="1"/>
</dbReference>
<dbReference type="AlphaFoldDB" id="A0A1I0ZP82"/>
<evidence type="ECO:0000313" key="2">
    <source>
        <dbReference type="Proteomes" id="UP000198619"/>
    </source>
</evidence>
<proteinExistence type="predicted"/>